<feature type="domain" description="Rhodanese" evidence="4">
    <location>
        <begin position="181"/>
        <end position="322"/>
    </location>
</feature>
<dbReference type="Pfam" id="PF00581">
    <property type="entry name" value="Rhodanese"/>
    <property type="match status" value="1"/>
</dbReference>
<proteinExistence type="predicted"/>
<dbReference type="GO" id="GO:0006777">
    <property type="term" value="P:Mo-molybdopterin cofactor biosynthetic process"/>
    <property type="evidence" value="ECO:0007669"/>
    <property type="project" value="UniProtKB-KW"/>
</dbReference>
<dbReference type="GO" id="GO:0042292">
    <property type="term" value="F:URM1 activating enzyme activity"/>
    <property type="evidence" value="ECO:0007669"/>
    <property type="project" value="TreeGrafter"/>
</dbReference>
<dbReference type="SUPFAM" id="SSF69572">
    <property type="entry name" value="Activating enzymes of the ubiquitin-like proteins"/>
    <property type="match status" value="1"/>
</dbReference>
<dbReference type="GO" id="GO:0005737">
    <property type="term" value="C:cytoplasm"/>
    <property type="evidence" value="ECO:0007669"/>
    <property type="project" value="TreeGrafter"/>
</dbReference>
<dbReference type="AlphaFoldDB" id="A0AAV4GT85"/>
<comment type="caution">
    <text evidence="5">The sequence shown here is derived from an EMBL/GenBank/DDBJ whole genome shotgun (WGS) entry which is preliminary data.</text>
</comment>
<keyword evidence="1 5" id="KW-0808">Transferase</keyword>
<reference evidence="5 6" key="1">
    <citation type="journal article" date="2021" name="Elife">
        <title>Chloroplast acquisition without the gene transfer in kleptoplastic sea slugs, Plakobranchus ocellatus.</title>
        <authorList>
            <person name="Maeda T."/>
            <person name="Takahashi S."/>
            <person name="Yoshida T."/>
            <person name="Shimamura S."/>
            <person name="Takaki Y."/>
            <person name="Nagai Y."/>
            <person name="Toyoda A."/>
            <person name="Suzuki Y."/>
            <person name="Arimoto A."/>
            <person name="Ishii H."/>
            <person name="Satoh N."/>
            <person name="Nishiyama T."/>
            <person name="Hasebe M."/>
            <person name="Maruyama T."/>
            <person name="Minagawa J."/>
            <person name="Obokata J."/>
            <person name="Shigenobu S."/>
        </authorList>
    </citation>
    <scope>NUCLEOTIDE SEQUENCE [LARGE SCALE GENOMIC DNA]</scope>
</reference>
<dbReference type="GO" id="GO:0016779">
    <property type="term" value="F:nucleotidyltransferase activity"/>
    <property type="evidence" value="ECO:0007669"/>
    <property type="project" value="UniProtKB-KW"/>
</dbReference>
<dbReference type="InterPro" id="IPR036873">
    <property type="entry name" value="Rhodanese-like_dom_sf"/>
</dbReference>
<dbReference type="Proteomes" id="UP000762676">
    <property type="component" value="Unassembled WGS sequence"/>
</dbReference>
<evidence type="ECO:0000256" key="3">
    <source>
        <dbReference type="SAM" id="Coils"/>
    </source>
</evidence>
<sequence>MYKYKRYDIVLDATDNVATRYLLNDACVLARKPLVSGSALRFEGQLTVYNCDGGPCYRCLFPQPPPPETVTNCSEGGVIGVVPGIIGSMQALEAIKIASGIGSSYTQRLLLFDALDGTFRSVKLRPRSPTCIVCGNEPSITQLIDYIQFCGAAASDKEKELTVLDQQFRINAKEYQAMLTCGEPHLLLDVRPEVELGICQLPHASLNIPLAIFNKDASKATKQVLQWIRDLEEKKQEFEQQQESSLSHSHDAAKALGNNHSPTVVCVCRRGNDSQLVVRRLQEELKIQISCGELSKGQQDIKLVDIKGGLHAWARHVDREFPIY</sequence>
<dbReference type="GO" id="GO:0032447">
    <property type="term" value="P:protein urmylation"/>
    <property type="evidence" value="ECO:0007669"/>
    <property type="project" value="TreeGrafter"/>
</dbReference>
<protein>
    <submittedName>
        <fullName evidence="5">Adenylyltransferase and sulfurtransferase MOCS3</fullName>
    </submittedName>
</protein>
<dbReference type="GO" id="GO:0004792">
    <property type="term" value="F:thiosulfate-cyanide sulfurtransferase activity"/>
    <property type="evidence" value="ECO:0007669"/>
    <property type="project" value="TreeGrafter"/>
</dbReference>
<dbReference type="Gene3D" id="3.40.50.720">
    <property type="entry name" value="NAD(P)-binding Rossmann-like Domain"/>
    <property type="match status" value="1"/>
</dbReference>
<organism evidence="5 6">
    <name type="scientific">Elysia marginata</name>
    <dbReference type="NCBI Taxonomy" id="1093978"/>
    <lineage>
        <taxon>Eukaryota</taxon>
        <taxon>Metazoa</taxon>
        <taxon>Spiralia</taxon>
        <taxon>Lophotrochozoa</taxon>
        <taxon>Mollusca</taxon>
        <taxon>Gastropoda</taxon>
        <taxon>Heterobranchia</taxon>
        <taxon>Euthyneura</taxon>
        <taxon>Panpulmonata</taxon>
        <taxon>Sacoglossa</taxon>
        <taxon>Placobranchoidea</taxon>
        <taxon>Plakobranchidae</taxon>
        <taxon>Elysia</taxon>
    </lineage>
</organism>
<evidence type="ECO:0000256" key="1">
    <source>
        <dbReference type="ARBA" id="ARBA00022695"/>
    </source>
</evidence>
<dbReference type="InterPro" id="IPR000594">
    <property type="entry name" value="ThiF_NAD_FAD-bd"/>
</dbReference>
<accession>A0AAV4GT85</accession>
<evidence type="ECO:0000259" key="4">
    <source>
        <dbReference type="PROSITE" id="PS50206"/>
    </source>
</evidence>
<evidence type="ECO:0000256" key="2">
    <source>
        <dbReference type="ARBA" id="ARBA00023150"/>
    </source>
</evidence>
<dbReference type="GO" id="GO:0002143">
    <property type="term" value="P:tRNA wobble position uridine thiolation"/>
    <property type="evidence" value="ECO:0007669"/>
    <property type="project" value="TreeGrafter"/>
</dbReference>
<keyword evidence="3" id="KW-0175">Coiled coil</keyword>
<feature type="coiled-coil region" evidence="3">
    <location>
        <begin position="217"/>
        <end position="248"/>
    </location>
</feature>
<name>A0AAV4GT85_9GAST</name>
<gene>
    <name evidence="5" type="ORF">ElyMa_004256000</name>
</gene>
<dbReference type="EMBL" id="BMAT01008573">
    <property type="protein sequence ID" value="GFR88574.1"/>
    <property type="molecule type" value="Genomic_DNA"/>
</dbReference>
<dbReference type="InterPro" id="IPR035985">
    <property type="entry name" value="Ubiquitin-activating_enz"/>
</dbReference>
<dbReference type="PANTHER" id="PTHR10953">
    <property type="entry name" value="UBIQUITIN-ACTIVATING ENZYME E1"/>
    <property type="match status" value="1"/>
</dbReference>
<keyword evidence="2" id="KW-0501">Molybdenum cofactor biosynthesis</keyword>
<evidence type="ECO:0000313" key="6">
    <source>
        <dbReference type="Proteomes" id="UP000762676"/>
    </source>
</evidence>
<keyword evidence="1 5" id="KW-0548">Nucleotidyltransferase</keyword>
<dbReference type="InterPro" id="IPR001763">
    <property type="entry name" value="Rhodanese-like_dom"/>
</dbReference>
<evidence type="ECO:0000313" key="5">
    <source>
        <dbReference type="EMBL" id="GFR88574.1"/>
    </source>
</evidence>
<dbReference type="Gene3D" id="3.40.250.10">
    <property type="entry name" value="Rhodanese-like domain"/>
    <property type="match status" value="1"/>
</dbReference>
<dbReference type="PANTHER" id="PTHR10953:SF102">
    <property type="entry name" value="ADENYLYLTRANSFERASE AND SULFURTRANSFERASE MOCS3"/>
    <property type="match status" value="1"/>
</dbReference>
<dbReference type="Pfam" id="PF00899">
    <property type="entry name" value="ThiF"/>
    <property type="match status" value="1"/>
</dbReference>
<dbReference type="CDD" id="cd00757">
    <property type="entry name" value="ThiF_MoeB_HesA_family"/>
    <property type="match status" value="1"/>
</dbReference>
<dbReference type="InterPro" id="IPR045886">
    <property type="entry name" value="ThiF/MoeB/HesA"/>
</dbReference>
<dbReference type="FunFam" id="3.40.50.720:FF:000748">
    <property type="entry name" value="Adenylyltransferase and sulfurtransferase MOCS3"/>
    <property type="match status" value="1"/>
</dbReference>
<keyword evidence="6" id="KW-1185">Reference proteome</keyword>
<dbReference type="PROSITE" id="PS50206">
    <property type="entry name" value="RHODANESE_3"/>
    <property type="match status" value="1"/>
</dbReference>
<dbReference type="SMART" id="SM00450">
    <property type="entry name" value="RHOD"/>
    <property type="match status" value="1"/>
</dbReference>